<name>A0A9D1M0Q6_9FIRM</name>
<comment type="caution">
    <text evidence="4">The sequence shown here is derived from an EMBL/GenBank/DDBJ whole genome shotgun (WGS) entry which is preliminary data.</text>
</comment>
<dbReference type="InterPro" id="IPR036956">
    <property type="entry name" value="Impact_N_sf"/>
</dbReference>
<dbReference type="InterPro" id="IPR015796">
    <property type="entry name" value="Impact_YigZ-like"/>
</dbReference>
<dbReference type="GO" id="GO:0005737">
    <property type="term" value="C:cytoplasm"/>
    <property type="evidence" value="ECO:0007669"/>
    <property type="project" value="TreeGrafter"/>
</dbReference>
<sequence length="209" mass="24416">MEIKTIERANCFELVEKKSRFIANIYPITKKEEAEKMLQEIKKEHYTARHHCYAYRILENGMLLEKCSDDGEPSGTAGAPMLTLLQKQGICNVLAVVTRYFGGILLGTGGLVRAYSDATAEALRGSNIIEMVNGYEMELEIEYRDLELFKYYCKMKKIEISHVEYLNNIRIRIELEKNQKEELIETQNSLKFEIKKWRIVSERYILRKC</sequence>
<dbReference type="Pfam" id="PF09186">
    <property type="entry name" value="DUF1949"/>
    <property type="match status" value="1"/>
</dbReference>
<reference evidence="4" key="2">
    <citation type="journal article" date="2021" name="PeerJ">
        <title>Extensive microbial diversity within the chicken gut microbiome revealed by metagenomics and culture.</title>
        <authorList>
            <person name="Gilroy R."/>
            <person name="Ravi A."/>
            <person name="Getino M."/>
            <person name="Pursley I."/>
            <person name="Horton D.L."/>
            <person name="Alikhan N.F."/>
            <person name="Baker D."/>
            <person name="Gharbi K."/>
            <person name="Hall N."/>
            <person name="Watson M."/>
            <person name="Adriaenssens E.M."/>
            <person name="Foster-Nyarko E."/>
            <person name="Jarju S."/>
            <person name="Secka A."/>
            <person name="Antonio M."/>
            <person name="Oren A."/>
            <person name="Chaudhuri R.R."/>
            <person name="La Ragione R."/>
            <person name="Hildebrand F."/>
            <person name="Pallen M.J."/>
        </authorList>
    </citation>
    <scope>NUCLEOTIDE SEQUENCE</scope>
    <source>
        <strain evidence="4">CHK195-15760</strain>
    </source>
</reference>
<comment type="similarity">
    <text evidence="1">Belongs to the IMPACT family.</text>
</comment>
<dbReference type="EMBL" id="DVNH01000025">
    <property type="protein sequence ID" value="HIU51703.1"/>
    <property type="molecule type" value="Genomic_DNA"/>
</dbReference>
<dbReference type="GO" id="GO:0006446">
    <property type="term" value="P:regulation of translational initiation"/>
    <property type="evidence" value="ECO:0007669"/>
    <property type="project" value="TreeGrafter"/>
</dbReference>
<dbReference type="InterPro" id="IPR015269">
    <property type="entry name" value="UPF0029_Impact_C"/>
</dbReference>
<dbReference type="InterPro" id="IPR020569">
    <property type="entry name" value="UPF0029_Impact_CS"/>
</dbReference>
<dbReference type="InterPro" id="IPR023582">
    <property type="entry name" value="Impact"/>
</dbReference>
<evidence type="ECO:0000313" key="5">
    <source>
        <dbReference type="Proteomes" id="UP000824093"/>
    </source>
</evidence>
<accession>A0A9D1M0Q6</accession>
<dbReference type="Pfam" id="PF01205">
    <property type="entry name" value="Impact_N"/>
    <property type="match status" value="1"/>
</dbReference>
<dbReference type="SUPFAM" id="SSF54211">
    <property type="entry name" value="Ribosomal protein S5 domain 2-like"/>
    <property type="match status" value="1"/>
</dbReference>
<dbReference type="AlphaFoldDB" id="A0A9D1M0Q6"/>
<dbReference type="PANTHER" id="PTHR16301:SF20">
    <property type="entry name" value="IMPACT FAMILY MEMBER YIGZ"/>
    <property type="match status" value="1"/>
</dbReference>
<dbReference type="InterPro" id="IPR020568">
    <property type="entry name" value="Ribosomal_Su5_D2-typ_SF"/>
</dbReference>
<dbReference type="PANTHER" id="PTHR16301">
    <property type="entry name" value="IMPACT-RELATED"/>
    <property type="match status" value="1"/>
</dbReference>
<dbReference type="Gene3D" id="3.30.230.30">
    <property type="entry name" value="Impact, N-terminal domain"/>
    <property type="match status" value="1"/>
</dbReference>
<proteinExistence type="inferred from homology"/>
<organism evidence="4 5">
    <name type="scientific">Candidatus Merdicola faecigallinarum</name>
    <dbReference type="NCBI Taxonomy" id="2840862"/>
    <lineage>
        <taxon>Bacteria</taxon>
        <taxon>Bacillati</taxon>
        <taxon>Bacillota</taxon>
        <taxon>Clostridia</taxon>
        <taxon>Candidatus Merdicola</taxon>
    </lineage>
</organism>
<dbReference type="InterPro" id="IPR001498">
    <property type="entry name" value="Impact_N"/>
</dbReference>
<dbReference type="NCBIfam" id="TIGR00257">
    <property type="entry name" value="IMPACT_YIGZ"/>
    <property type="match status" value="1"/>
</dbReference>
<evidence type="ECO:0000313" key="4">
    <source>
        <dbReference type="EMBL" id="HIU51703.1"/>
    </source>
</evidence>
<evidence type="ECO:0000259" key="2">
    <source>
        <dbReference type="Pfam" id="PF01205"/>
    </source>
</evidence>
<gene>
    <name evidence="4" type="ORF">IAB70_03665</name>
</gene>
<dbReference type="PROSITE" id="PS00910">
    <property type="entry name" value="UPF0029"/>
    <property type="match status" value="1"/>
</dbReference>
<feature type="domain" description="Impact N-terminal" evidence="2">
    <location>
        <begin position="17"/>
        <end position="123"/>
    </location>
</feature>
<feature type="domain" description="UPF0029" evidence="3">
    <location>
        <begin position="139"/>
        <end position="185"/>
    </location>
</feature>
<evidence type="ECO:0000256" key="1">
    <source>
        <dbReference type="ARBA" id="ARBA00007665"/>
    </source>
</evidence>
<protein>
    <submittedName>
        <fullName evidence="4">YigZ family protein</fullName>
    </submittedName>
</protein>
<evidence type="ECO:0000259" key="3">
    <source>
        <dbReference type="Pfam" id="PF09186"/>
    </source>
</evidence>
<dbReference type="Proteomes" id="UP000824093">
    <property type="component" value="Unassembled WGS sequence"/>
</dbReference>
<reference evidence="4" key="1">
    <citation type="submission" date="2020-10" db="EMBL/GenBank/DDBJ databases">
        <authorList>
            <person name="Gilroy R."/>
        </authorList>
    </citation>
    <scope>NUCLEOTIDE SEQUENCE</scope>
    <source>
        <strain evidence="4">CHK195-15760</strain>
    </source>
</reference>